<comment type="caution">
    <text evidence="6">The sequence shown here is derived from an EMBL/GenBank/DDBJ whole genome shotgun (WGS) entry which is preliminary data.</text>
</comment>
<dbReference type="SMART" id="SM00895">
    <property type="entry name" value="FCD"/>
    <property type="match status" value="1"/>
</dbReference>
<dbReference type="EMBL" id="VSSR01000039">
    <property type="protein sequence ID" value="TYL81268.1"/>
    <property type="molecule type" value="Genomic_DNA"/>
</dbReference>
<dbReference type="OrthoDB" id="7846328at2"/>
<evidence type="ECO:0000259" key="5">
    <source>
        <dbReference type="PROSITE" id="PS50949"/>
    </source>
</evidence>
<dbReference type="PROSITE" id="PS50949">
    <property type="entry name" value="HTH_GNTR"/>
    <property type="match status" value="1"/>
</dbReference>
<dbReference type="InterPro" id="IPR000524">
    <property type="entry name" value="Tscrpt_reg_HTH_GntR"/>
</dbReference>
<feature type="region of interest" description="Disordered" evidence="4">
    <location>
        <begin position="223"/>
        <end position="242"/>
    </location>
</feature>
<keyword evidence="2" id="KW-0238">DNA-binding</keyword>
<reference evidence="6 7" key="1">
    <citation type="submission" date="2019-08" db="EMBL/GenBank/DDBJ databases">
        <title>Bradyrhizobium hipponensis sp. nov., a rhizobium isolated from a Lupinus angustifolius root nodule in Tunisia.</title>
        <authorList>
            <person name="Off K."/>
            <person name="Rejili M."/>
            <person name="Mars M."/>
            <person name="Brachmann A."/>
            <person name="Marin M."/>
        </authorList>
    </citation>
    <scope>NUCLEOTIDE SEQUENCE [LARGE SCALE GENOMIC DNA]</scope>
    <source>
        <strain evidence="6 7">CTAW11</strain>
    </source>
</reference>
<gene>
    <name evidence="6" type="ORF">FXB38_23635</name>
</gene>
<evidence type="ECO:0000256" key="3">
    <source>
        <dbReference type="ARBA" id="ARBA00023163"/>
    </source>
</evidence>
<keyword evidence="7" id="KW-1185">Reference proteome</keyword>
<dbReference type="AlphaFoldDB" id="A0A5S4WIJ3"/>
<name>A0A5S4WIJ3_9BRAD</name>
<dbReference type="PANTHER" id="PTHR43537">
    <property type="entry name" value="TRANSCRIPTIONAL REGULATOR, GNTR FAMILY"/>
    <property type="match status" value="1"/>
</dbReference>
<dbReference type="SUPFAM" id="SSF46785">
    <property type="entry name" value="Winged helix' DNA-binding domain"/>
    <property type="match status" value="1"/>
</dbReference>
<evidence type="ECO:0000313" key="7">
    <source>
        <dbReference type="Proteomes" id="UP000324853"/>
    </source>
</evidence>
<feature type="domain" description="HTH gntR-type" evidence="5">
    <location>
        <begin position="14"/>
        <end position="81"/>
    </location>
</feature>
<dbReference type="PANTHER" id="PTHR43537:SF49">
    <property type="entry name" value="TRANSCRIPTIONAL REGULATORY PROTEIN"/>
    <property type="match status" value="1"/>
</dbReference>
<dbReference type="InterPro" id="IPR008920">
    <property type="entry name" value="TF_FadR/GntR_C"/>
</dbReference>
<dbReference type="GO" id="GO:0003700">
    <property type="term" value="F:DNA-binding transcription factor activity"/>
    <property type="evidence" value="ECO:0007669"/>
    <property type="project" value="InterPro"/>
</dbReference>
<dbReference type="Pfam" id="PF00392">
    <property type="entry name" value="GntR"/>
    <property type="match status" value="1"/>
</dbReference>
<organism evidence="6 7">
    <name type="scientific">Bradyrhizobium cytisi</name>
    <dbReference type="NCBI Taxonomy" id="515489"/>
    <lineage>
        <taxon>Bacteria</taxon>
        <taxon>Pseudomonadati</taxon>
        <taxon>Pseudomonadota</taxon>
        <taxon>Alphaproteobacteria</taxon>
        <taxon>Hyphomicrobiales</taxon>
        <taxon>Nitrobacteraceae</taxon>
        <taxon>Bradyrhizobium</taxon>
    </lineage>
</organism>
<dbReference type="Proteomes" id="UP000324853">
    <property type="component" value="Unassembled WGS sequence"/>
</dbReference>
<proteinExistence type="predicted"/>
<dbReference type="SMART" id="SM00345">
    <property type="entry name" value="HTH_GNTR"/>
    <property type="match status" value="1"/>
</dbReference>
<dbReference type="Pfam" id="PF07729">
    <property type="entry name" value="FCD"/>
    <property type="match status" value="1"/>
</dbReference>
<dbReference type="SUPFAM" id="SSF48008">
    <property type="entry name" value="GntR ligand-binding domain-like"/>
    <property type="match status" value="1"/>
</dbReference>
<sequence length="242" mass="26972">MPPRLQPVDPVYLKGLRAHVREELRRAIIAGELPSGAVLNERQMAEQLGVSTTPLKEALRQLEAEGLVVAEPRRGIRVTFDAEQAEEMALARAALESMIARMAASRIDDEGVARLAAIVSKMAEATAASATDDLIKLNELFHDAIHEISRCSYLQRILVGQRVYVHTARQFILSDAEERGRALREHCTIYEALARRDSDAAEREMRDHVVRSARQHVKAAFENRGQPQTAPQAVRATKEHNS</sequence>
<protein>
    <submittedName>
        <fullName evidence="6">GntR family transcriptional regulator</fullName>
    </submittedName>
</protein>
<dbReference type="PRINTS" id="PR00035">
    <property type="entry name" value="HTHGNTR"/>
</dbReference>
<evidence type="ECO:0000256" key="4">
    <source>
        <dbReference type="SAM" id="MobiDB-lite"/>
    </source>
</evidence>
<keyword evidence="1" id="KW-0805">Transcription regulation</keyword>
<dbReference type="CDD" id="cd07377">
    <property type="entry name" value="WHTH_GntR"/>
    <property type="match status" value="1"/>
</dbReference>
<evidence type="ECO:0000256" key="1">
    <source>
        <dbReference type="ARBA" id="ARBA00023015"/>
    </source>
</evidence>
<accession>A0A5S4WIJ3</accession>
<dbReference type="InterPro" id="IPR036388">
    <property type="entry name" value="WH-like_DNA-bd_sf"/>
</dbReference>
<dbReference type="Gene3D" id="1.20.120.530">
    <property type="entry name" value="GntR ligand-binding domain-like"/>
    <property type="match status" value="1"/>
</dbReference>
<dbReference type="InterPro" id="IPR011711">
    <property type="entry name" value="GntR_C"/>
</dbReference>
<evidence type="ECO:0000256" key="2">
    <source>
        <dbReference type="ARBA" id="ARBA00023125"/>
    </source>
</evidence>
<evidence type="ECO:0000313" key="6">
    <source>
        <dbReference type="EMBL" id="TYL81268.1"/>
    </source>
</evidence>
<dbReference type="RefSeq" id="WP_148753369.1">
    <property type="nucleotide sequence ID" value="NZ_VSSR01000039.1"/>
</dbReference>
<dbReference type="Gene3D" id="1.10.10.10">
    <property type="entry name" value="Winged helix-like DNA-binding domain superfamily/Winged helix DNA-binding domain"/>
    <property type="match status" value="1"/>
</dbReference>
<dbReference type="InterPro" id="IPR036390">
    <property type="entry name" value="WH_DNA-bd_sf"/>
</dbReference>
<dbReference type="GO" id="GO:0003677">
    <property type="term" value="F:DNA binding"/>
    <property type="evidence" value="ECO:0007669"/>
    <property type="project" value="UniProtKB-KW"/>
</dbReference>
<keyword evidence="3" id="KW-0804">Transcription</keyword>